<feature type="compositionally biased region" description="Polar residues" evidence="1">
    <location>
        <begin position="99"/>
        <end position="109"/>
    </location>
</feature>
<proteinExistence type="predicted"/>
<comment type="caution">
    <text evidence="2">The sequence shown here is derived from an EMBL/GenBank/DDBJ whole genome shotgun (WGS) entry which is preliminary data.</text>
</comment>
<accession>A0ABN9QYT0</accession>
<gene>
    <name evidence="2" type="ORF">PCOR1329_LOCUS15731</name>
</gene>
<feature type="compositionally biased region" description="Basic residues" evidence="1">
    <location>
        <begin position="169"/>
        <end position="178"/>
    </location>
</feature>
<feature type="region of interest" description="Disordered" evidence="1">
    <location>
        <begin position="99"/>
        <end position="222"/>
    </location>
</feature>
<dbReference type="EMBL" id="CAUYUJ010004781">
    <property type="protein sequence ID" value="CAK0810957.1"/>
    <property type="molecule type" value="Genomic_DNA"/>
</dbReference>
<feature type="region of interest" description="Disordered" evidence="1">
    <location>
        <begin position="21"/>
        <end position="77"/>
    </location>
</feature>
<feature type="compositionally biased region" description="Low complexity" evidence="1">
    <location>
        <begin position="27"/>
        <end position="40"/>
    </location>
</feature>
<protein>
    <submittedName>
        <fullName evidence="2">Uncharacterized protein</fullName>
    </submittedName>
</protein>
<evidence type="ECO:0000313" key="3">
    <source>
        <dbReference type="Proteomes" id="UP001189429"/>
    </source>
</evidence>
<keyword evidence="3" id="KW-1185">Reference proteome</keyword>
<organism evidence="2 3">
    <name type="scientific">Prorocentrum cordatum</name>
    <dbReference type="NCBI Taxonomy" id="2364126"/>
    <lineage>
        <taxon>Eukaryota</taxon>
        <taxon>Sar</taxon>
        <taxon>Alveolata</taxon>
        <taxon>Dinophyceae</taxon>
        <taxon>Prorocentrales</taxon>
        <taxon>Prorocentraceae</taxon>
        <taxon>Prorocentrum</taxon>
    </lineage>
</organism>
<evidence type="ECO:0000256" key="1">
    <source>
        <dbReference type="SAM" id="MobiDB-lite"/>
    </source>
</evidence>
<feature type="compositionally biased region" description="Polar residues" evidence="1">
    <location>
        <begin position="48"/>
        <end position="59"/>
    </location>
</feature>
<name>A0ABN9QYT0_9DINO</name>
<reference evidence="2" key="1">
    <citation type="submission" date="2023-10" db="EMBL/GenBank/DDBJ databases">
        <authorList>
            <person name="Chen Y."/>
            <person name="Shah S."/>
            <person name="Dougan E. K."/>
            <person name="Thang M."/>
            <person name="Chan C."/>
        </authorList>
    </citation>
    <scope>NUCLEOTIDE SEQUENCE [LARGE SCALE GENOMIC DNA]</scope>
</reference>
<feature type="compositionally biased region" description="Basic and acidic residues" evidence="1">
    <location>
        <begin position="60"/>
        <end position="77"/>
    </location>
</feature>
<evidence type="ECO:0000313" key="2">
    <source>
        <dbReference type="EMBL" id="CAK0810957.1"/>
    </source>
</evidence>
<dbReference type="Proteomes" id="UP001189429">
    <property type="component" value="Unassembled WGS sequence"/>
</dbReference>
<sequence>MDTALAAWISAALSEPASIWTASSPEAPSQVTSTSPSSVAVRRCQAVADTSHTSTPRQNSGDDVREDRATPRRNVKADDVIEEAACIPELMIELADSVTDATEPSTMETSARGPSPNQEARASTVGAAPPLVGTAAASPTPPQRRARPAQVLALPGRAVTERLGAARGASRRAARRARPAGGPCWPRRRPSRGAGPPAAWRPERGISGPAPGRRPAARRPGS</sequence>